<evidence type="ECO:0000313" key="2">
    <source>
        <dbReference type="Proteomes" id="UP000039046"/>
    </source>
</evidence>
<dbReference type="Proteomes" id="UP000039046">
    <property type="component" value="Unassembled WGS sequence"/>
</dbReference>
<dbReference type="AlphaFoldDB" id="A0A0A1TJW1"/>
<accession>A0A0A1TJW1</accession>
<dbReference type="EMBL" id="CDHN01000003">
    <property type="protein sequence ID" value="CEJ90868.1"/>
    <property type="molecule type" value="Genomic_DNA"/>
</dbReference>
<dbReference type="OrthoDB" id="4683059at2759"/>
<proteinExistence type="predicted"/>
<evidence type="ECO:0008006" key="3">
    <source>
        <dbReference type="Google" id="ProtNLM"/>
    </source>
</evidence>
<keyword evidence="2" id="KW-1185">Reference proteome</keyword>
<reference evidence="1 2" key="1">
    <citation type="journal article" date="2015" name="Genome Announc.">
        <title>Draft Genome Sequence and Gene Annotation of the Entomopathogenic Fungus Verticillium hemipterigenum.</title>
        <authorList>
            <person name="Horn F."/>
            <person name="Habel A."/>
            <person name="Scharf D.H."/>
            <person name="Dworschak J."/>
            <person name="Brakhage A.A."/>
            <person name="Guthke R."/>
            <person name="Hertweck C."/>
            <person name="Linde J."/>
        </authorList>
    </citation>
    <scope>NUCLEOTIDE SEQUENCE [LARGE SCALE GENOMIC DNA]</scope>
</reference>
<gene>
    <name evidence="1" type="ORF">VHEMI06621</name>
</gene>
<organism evidence="1 2">
    <name type="scientific">[Torrubiella] hemipterigena</name>
    <dbReference type="NCBI Taxonomy" id="1531966"/>
    <lineage>
        <taxon>Eukaryota</taxon>
        <taxon>Fungi</taxon>
        <taxon>Dikarya</taxon>
        <taxon>Ascomycota</taxon>
        <taxon>Pezizomycotina</taxon>
        <taxon>Sordariomycetes</taxon>
        <taxon>Hypocreomycetidae</taxon>
        <taxon>Hypocreales</taxon>
        <taxon>Clavicipitaceae</taxon>
        <taxon>Clavicipitaceae incertae sedis</taxon>
        <taxon>'Torrubiella' clade</taxon>
    </lineage>
</organism>
<dbReference type="HOGENOM" id="CLU_146218_1_0_1"/>
<name>A0A0A1TJW1_9HYPO</name>
<dbReference type="Pfam" id="PF26421">
    <property type="entry name" value="Avidin_like"/>
    <property type="match status" value="1"/>
</dbReference>
<dbReference type="InterPro" id="IPR058595">
    <property type="entry name" value="Avidin-like"/>
</dbReference>
<sequence>MYDGKTFQSTANSDNGQVSSATIFHYHQQDRIVWAEYAGGSIVRGTLIATVRDDNSLDMRYQHVDTEGKLMTGQCDSKPETLNDGRLRMHEKWQWTSGDGSKGESTIEEVKS</sequence>
<protein>
    <recommendedName>
        <fullName evidence="3">N-acetylglutamate synthase</fullName>
    </recommendedName>
</protein>
<evidence type="ECO:0000313" key="1">
    <source>
        <dbReference type="EMBL" id="CEJ90868.1"/>
    </source>
</evidence>